<protein>
    <submittedName>
        <fullName evidence="2">SelT/SelW/SelH family protein</fullName>
    </submittedName>
</protein>
<sequence>MVLIPSSGGAFEIVVNHQLLYSKLSTGVFPSSSEIIKRMEA</sequence>
<comment type="caution">
    <text evidence="2">The sequence shown here is derived from an EMBL/GenBank/DDBJ whole genome shotgun (WGS) entry which is preliminary data.</text>
</comment>
<name>A0A398BAD4_9BACI</name>
<dbReference type="SUPFAM" id="SSF52833">
    <property type="entry name" value="Thioredoxin-like"/>
    <property type="match status" value="1"/>
</dbReference>
<reference evidence="2 3" key="1">
    <citation type="submission" date="2018-08" db="EMBL/GenBank/DDBJ databases">
        <title>Bacillus jemisoniae sp. nov., Bacillus chryseoplanitiae sp. nov., Bacillus resnikiae sp. nov., and Bacillus frankliniae sp. nov., isolated from Viking spacecraft and associated surfaces.</title>
        <authorList>
            <person name="Seuylemezian A."/>
            <person name="Vaishampayan P."/>
        </authorList>
    </citation>
    <scope>NUCLEOTIDE SEQUENCE [LARGE SCALE GENOMIC DNA]</scope>
    <source>
        <strain evidence="2 3">JJ-247</strain>
    </source>
</reference>
<dbReference type="EMBL" id="QWVT01000015">
    <property type="protein sequence ID" value="RID85808.1"/>
    <property type="molecule type" value="Genomic_DNA"/>
</dbReference>
<dbReference type="NCBIfam" id="TIGR02174">
    <property type="entry name" value="CXXU_selWTH"/>
    <property type="match status" value="1"/>
</dbReference>
<evidence type="ECO:0000313" key="2">
    <source>
        <dbReference type="EMBL" id="RID85808.1"/>
    </source>
</evidence>
<dbReference type="InterPro" id="IPR011893">
    <property type="entry name" value="Selenoprotein_Rdx-typ"/>
</dbReference>
<keyword evidence="3" id="KW-1185">Reference proteome</keyword>
<accession>A0A398BAD4</accession>
<dbReference type="Gene3D" id="3.40.30.10">
    <property type="entry name" value="Glutaredoxin"/>
    <property type="match status" value="1"/>
</dbReference>
<gene>
    <name evidence="2" type="ORF">D1970_09765</name>
</gene>
<evidence type="ECO:0000313" key="3">
    <source>
        <dbReference type="Proteomes" id="UP000265816"/>
    </source>
</evidence>
<dbReference type="Proteomes" id="UP000265816">
    <property type="component" value="Unassembled WGS sequence"/>
</dbReference>
<proteinExistence type="predicted"/>
<organism evidence="2 3">
    <name type="scientific">Mesobacillus zeae</name>
    <dbReference type="NCBI Taxonomy" id="1917180"/>
    <lineage>
        <taxon>Bacteria</taxon>
        <taxon>Bacillati</taxon>
        <taxon>Bacillota</taxon>
        <taxon>Bacilli</taxon>
        <taxon>Bacillales</taxon>
        <taxon>Bacillaceae</taxon>
        <taxon>Mesobacillus</taxon>
    </lineage>
</organism>
<evidence type="ECO:0000256" key="1">
    <source>
        <dbReference type="ARBA" id="ARBA00023284"/>
    </source>
</evidence>
<keyword evidence="1" id="KW-0676">Redox-active center</keyword>
<dbReference type="Pfam" id="PF10262">
    <property type="entry name" value="Rdx"/>
    <property type="match status" value="1"/>
</dbReference>
<dbReference type="InterPro" id="IPR036249">
    <property type="entry name" value="Thioredoxin-like_sf"/>
</dbReference>
<dbReference type="AlphaFoldDB" id="A0A398BAD4"/>